<dbReference type="InterPro" id="IPR008927">
    <property type="entry name" value="6-PGluconate_DH-like_C_sf"/>
</dbReference>
<evidence type="ECO:0000259" key="1">
    <source>
        <dbReference type="Pfam" id="PF03446"/>
    </source>
</evidence>
<proteinExistence type="predicted"/>
<dbReference type="SUPFAM" id="SSF48179">
    <property type="entry name" value="6-phosphogluconate dehydrogenase C-terminal domain-like"/>
    <property type="match status" value="1"/>
</dbReference>
<dbReference type="InterPro" id="IPR036291">
    <property type="entry name" value="NAD(P)-bd_dom_sf"/>
</dbReference>
<feature type="domain" description="Phosphogluconate dehydrogenase NAD-binding putative C-terminal" evidence="2">
    <location>
        <begin position="196"/>
        <end position="264"/>
    </location>
</feature>
<dbReference type="Proteomes" id="UP001341820">
    <property type="component" value="Unassembled WGS sequence"/>
</dbReference>
<name>A0ABU6NEX4_9BACI</name>
<evidence type="ECO:0000313" key="3">
    <source>
        <dbReference type="EMBL" id="MED4126747.1"/>
    </source>
</evidence>
<comment type="caution">
    <text evidence="3">The sequence shown here is derived from an EMBL/GenBank/DDBJ whole genome shotgun (WGS) entry which is preliminary data.</text>
</comment>
<accession>A0ABU6NEX4</accession>
<dbReference type="InterPro" id="IPR006115">
    <property type="entry name" value="6PGDH_NADP-bd"/>
</dbReference>
<feature type="domain" description="6-phosphogluconate dehydrogenase NADP-binding" evidence="1">
    <location>
        <begin position="3"/>
        <end position="144"/>
    </location>
</feature>
<gene>
    <name evidence="3" type="ORF">P5F74_01195</name>
</gene>
<keyword evidence="4" id="KW-1185">Reference proteome</keyword>
<dbReference type="EMBL" id="JAROAS010000001">
    <property type="protein sequence ID" value="MED4126747.1"/>
    <property type="molecule type" value="Genomic_DNA"/>
</dbReference>
<dbReference type="SUPFAM" id="SSF51735">
    <property type="entry name" value="NAD(P)-binding Rossmann-fold domains"/>
    <property type="match status" value="1"/>
</dbReference>
<evidence type="ECO:0000313" key="4">
    <source>
        <dbReference type="Proteomes" id="UP001341820"/>
    </source>
</evidence>
<reference evidence="3 4" key="1">
    <citation type="submission" date="2023-03" db="EMBL/GenBank/DDBJ databases">
        <title>Bacillus Genome Sequencing.</title>
        <authorList>
            <person name="Dunlap C."/>
        </authorList>
    </citation>
    <scope>NUCLEOTIDE SEQUENCE [LARGE SCALE GENOMIC DNA]</scope>
    <source>
        <strain evidence="3 4">B-4107</strain>
    </source>
</reference>
<dbReference type="Pfam" id="PF03446">
    <property type="entry name" value="NAD_binding_2"/>
    <property type="match status" value="1"/>
</dbReference>
<dbReference type="Pfam" id="PF09130">
    <property type="entry name" value="DUF1932"/>
    <property type="match status" value="1"/>
</dbReference>
<dbReference type="Gene3D" id="1.10.1040.10">
    <property type="entry name" value="N-(1-d-carboxylethyl)-l-norvaline Dehydrogenase, domain 2"/>
    <property type="match status" value="1"/>
</dbReference>
<evidence type="ECO:0000259" key="2">
    <source>
        <dbReference type="Pfam" id="PF09130"/>
    </source>
</evidence>
<sequence>MRIGFIGYGEASFELSRGLRDEGLEHIKAYDVMVGHEDFGPKILQRAQEAGVFLKNSIAEVVSDLDVLFVAVPANKALDVSVEITSFLEGSNLIYVDVSAATPKVKQDISKGLGKLDITFVDVAMLGPLPVYKHKVPIMASGTGTLHFIEKMKPLNMSIEYVGENPGEASAVKLVRSIFMKGIVGLYVEMLEASETFNVSEKVLTSLEETMDTHTFINTLNRLVAGSAVHAKRRGIELEGSIEMLKEAGLEANMSTAARDRFEKLANLNADIWESPPSNWKDVLNRIHASD</sequence>
<dbReference type="RefSeq" id="WP_328235996.1">
    <property type="nucleotide sequence ID" value="NZ_JAROAS010000001.1"/>
</dbReference>
<dbReference type="InterPro" id="IPR013328">
    <property type="entry name" value="6PGD_dom2"/>
</dbReference>
<protein>
    <submittedName>
        <fullName evidence="3">DUF1932 domain-containing protein</fullName>
    </submittedName>
</protein>
<dbReference type="Gene3D" id="3.40.50.720">
    <property type="entry name" value="NAD(P)-binding Rossmann-like Domain"/>
    <property type="match status" value="1"/>
</dbReference>
<dbReference type="InterPro" id="IPR015814">
    <property type="entry name" value="Pgluconate_DH_NAD-bd_C"/>
</dbReference>
<organism evidence="3 4">
    <name type="scientific">Shouchella miscanthi</name>
    <dbReference type="NCBI Taxonomy" id="2598861"/>
    <lineage>
        <taxon>Bacteria</taxon>
        <taxon>Bacillati</taxon>
        <taxon>Bacillota</taxon>
        <taxon>Bacilli</taxon>
        <taxon>Bacillales</taxon>
        <taxon>Bacillaceae</taxon>
        <taxon>Shouchella</taxon>
    </lineage>
</organism>